<protein>
    <submittedName>
        <fullName evidence="1">13762_t:CDS:1</fullName>
    </submittedName>
</protein>
<comment type="caution">
    <text evidence="1">The sequence shown here is derived from an EMBL/GenBank/DDBJ whole genome shotgun (WGS) entry which is preliminary data.</text>
</comment>
<dbReference type="AlphaFoldDB" id="A0A9N8V6D3"/>
<sequence length="112" mass="13324">MKRFRRYIFPTNIYLSLPSRDGKTLTIPDIAYEMASELCIGMQFDDWNHAYSVLLVYGHQIGFQPLNFDLKHYVQSFQMHHHIRTLYPIKHRWAKCFTFQDFNAGMSSSQQS</sequence>
<evidence type="ECO:0000313" key="1">
    <source>
        <dbReference type="EMBL" id="CAG8439774.1"/>
    </source>
</evidence>
<dbReference type="EMBL" id="CAJVPQ010000041">
    <property type="protein sequence ID" value="CAG8439774.1"/>
    <property type="molecule type" value="Genomic_DNA"/>
</dbReference>
<accession>A0A9N8V6D3</accession>
<evidence type="ECO:0000313" key="2">
    <source>
        <dbReference type="Proteomes" id="UP000789570"/>
    </source>
</evidence>
<dbReference type="Proteomes" id="UP000789570">
    <property type="component" value="Unassembled WGS sequence"/>
</dbReference>
<name>A0A9N8V6D3_9GLOM</name>
<gene>
    <name evidence="1" type="ORF">FCALED_LOCUS431</name>
</gene>
<organism evidence="1 2">
    <name type="scientific">Funneliformis caledonium</name>
    <dbReference type="NCBI Taxonomy" id="1117310"/>
    <lineage>
        <taxon>Eukaryota</taxon>
        <taxon>Fungi</taxon>
        <taxon>Fungi incertae sedis</taxon>
        <taxon>Mucoromycota</taxon>
        <taxon>Glomeromycotina</taxon>
        <taxon>Glomeromycetes</taxon>
        <taxon>Glomerales</taxon>
        <taxon>Glomeraceae</taxon>
        <taxon>Funneliformis</taxon>
    </lineage>
</organism>
<proteinExistence type="predicted"/>
<keyword evidence="2" id="KW-1185">Reference proteome</keyword>
<reference evidence="1" key="1">
    <citation type="submission" date="2021-06" db="EMBL/GenBank/DDBJ databases">
        <authorList>
            <person name="Kallberg Y."/>
            <person name="Tangrot J."/>
            <person name="Rosling A."/>
        </authorList>
    </citation>
    <scope>NUCLEOTIDE SEQUENCE</scope>
    <source>
        <strain evidence="1">UK204</strain>
    </source>
</reference>